<dbReference type="GO" id="GO:0120147">
    <property type="term" value="F:formylglycine-generating oxidase activity"/>
    <property type="evidence" value="ECO:0007669"/>
    <property type="project" value="TreeGrafter"/>
</dbReference>
<dbReference type="InterPro" id="IPR051043">
    <property type="entry name" value="Sulfatase_Mod_Factor_Kinase"/>
</dbReference>
<evidence type="ECO:0000313" key="4">
    <source>
        <dbReference type="Proteomes" id="UP000184522"/>
    </source>
</evidence>
<dbReference type="PANTHER" id="PTHR23150">
    <property type="entry name" value="SULFATASE MODIFYING FACTOR 1, 2"/>
    <property type="match status" value="1"/>
</dbReference>
<evidence type="ECO:0000313" key="3">
    <source>
        <dbReference type="EMBL" id="SHH79982.1"/>
    </source>
</evidence>
<feature type="domain" description="Sulfatase-modifying factor enzyme-like" evidence="2">
    <location>
        <begin position="36"/>
        <end position="270"/>
    </location>
</feature>
<keyword evidence="4" id="KW-1185">Reference proteome</keyword>
<dbReference type="RefSeq" id="WP_083573403.1">
    <property type="nucleotide sequence ID" value="NZ_FQWS01000008.1"/>
</dbReference>
<dbReference type="Pfam" id="PF03781">
    <property type="entry name" value="FGE-sulfatase"/>
    <property type="match status" value="1"/>
</dbReference>
<dbReference type="InterPro" id="IPR016187">
    <property type="entry name" value="CTDL_fold"/>
</dbReference>
<evidence type="ECO:0000259" key="2">
    <source>
        <dbReference type="Pfam" id="PF03781"/>
    </source>
</evidence>
<dbReference type="Gene3D" id="3.90.1580.10">
    <property type="entry name" value="paralog of FGE (formylglycine-generating enzyme)"/>
    <property type="match status" value="1"/>
</dbReference>
<organism evidence="3 4">
    <name type="scientific">Winogradskyella jejuensis</name>
    <dbReference type="NCBI Taxonomy" id="1089305"/>
    <lineage>
        <taxon>Bacteria</taxon>
        <taxon>Pseudomonadati</taxon>
        <taxon>Bacteroidota</taxon>
        <taxon>Flavobacteriia</taxon>
        <taxon>Flavobacteriales</taxon>
        <taxon>Flavobacteriaceae</taxon>
        <taxon>Winogradskyella</taxon>
    </lineage>
</organism>
<dbReference type="AlphaFoldDB" id="A0A1M5VXH2"/>
<dbReference type="PANTHER" id="PTHR23150:SF19">
    <property type="entry name" value="FORMYLGLYCINE-GENERATING ENZYME"/>
    <property type="match status" value="1"/>
</dbReference>
<dbReference type="InterPro" id="IPR005532">
    <property type="entry name" value="SUMF_dom"/>
</dbReference>
<gene>
    <name evidence="3" type="ORF">SAMN05444148_2850</name>
</gene>
<evidence type="ECO:0000256" key="1">
    <source>
        <dbReference type="SAM" id="MobiDB-lite"/>
    </source>
</evidence>
<dbReference type="EMBL" id="FQWS01000008">
    <property type="protein sequence ID" value="SHH79982.1"/>
    <property type="molecule type" value="Genomic_DNA"/>
</dbReference>
<dbReference type="InterPro" id="IPR042095">
    <property type="entry name" value="SUMF_sf"/>
</dbReference>
<dbReference type="Proteomes" id="UP000184522">
    <property type="component" value="Unassembled WGS sequence"/>
</dbReference>
<protein>
    <submittedName>
        <fullName evidence="3">Formylglycine-generating enzyme, required for sulfatase activity, contains SUMF1/FGE domain</fullName>
    </submittedName>
</protein>
<proteinExistence type="predicted"/>
<feature type="region of interest" description="Disordered" evidence="1">
    <location>
        <begin position="229"/>
        <end position="248"/>
    </location>
</feature>
<accession>A0A1M5VXH2</accession>
<dbReference type="OrthoDB" id="9768004at2"/>
<sequence length="273" mass="31396">MEEFYKMKSIWILIVISVCVLGFSQSIDLHEQISNHPEMVEIKGGTFIMGQNDGEGDEKPEHLVEIKDFYIAKFEITVAEYREFCLATTREMPNKPEWGWIDNHPIINTSWNDAIAYIEWLNKQTDESYRLPAEAEFEYVIRNGGEKGIYPWGNGKPVNENLADETFRKKTSRSGIWEDYNDGFAYTAPVGTYKPNKLGVCDINGNIWEWCNDWYGEYFDSKVSNPKGPISGTNKVGRGASYDADPWHSRSASRAFVEPDFKRPGFRLAKDKE</sequence>
<dbReference type="SUPFAM" id="SSF56436">
    <property type="entry name" value="C-type lectin-like"/>
    <property type="match status" value="1"/>
</dbReference>
<dbReference type="STRING" id="1089305.SAMN05444148_2850"/>
<name>A0A1M5VXH2_9FLAO</name>
<reference evidence="4" key="1">
    <citation type="submission" date="2016-11" db="EMBL/GenBank/DDBJ databases">
        <authorList>
            <person name="Varghese N."/>
            <person name="Submissions S."/>
        </authorList>
    </citation>
    <scope>NUCLEOTIDE SEQUENCE [LARGE SCALE GENOMIC DNA]</scope>
    <source>
        <strain evidence="4">DSM 25330</strain>
    </source>
</reference>